<feature type="coiled-coil region" evidence="6">
    <location>
        <begin position="24"/>
        <end position="51"/>
    </location>
</feature>
<dbReference type="Gene3D" id="3.40.140.10">
    <property type="entry name" value="Cytidine Deaminase, domain 2"/>
    <property type="match status" value="1"/>
</dbReference>
<keyword evidence="9" id="KW-1185">Reference proteome</keyword>
<dbReference type="CDD" id="cd08071">
    <property type="entry name" value="MPN_DUF2466"/>
    <property type="match status" value="1"/>
</dbReference>
<evidence type="ECO:0000313" key="8">
    <source>
        <dbReference type="EMBL" id="AZJ36877.1"/>
    </source>
</evidence>
<dbReference type="PROSITE" id="PS50249">
    <property type="entry name" value="MPN"/>
    <property type="match status" value="1"/>
</dbReference>
<dbReference type="AlphaFoldDB" id="A0A3S8RAU1"/>
<keyword evidence="4" id="KW-0862">Zinc</keyword>
<organism evidence="8 9">
    <name type="scientific">Tenacibaculum singaporense</name>
    <dbReference type="NCBI Taxonomy" id="2358479"/>
    <lineage>
        <taxon>Bacteria</taxon>
        <taxon>Pseudomonadati</taxon>
        <taxon>Bacteroidota</taxon>
        <taxon>Flavobacteriia</taxon>
        <taxon>Flavobacteriales</taxon>
        <taxon>Flavobacteriaceae</taxon>
        <taxon>Tenacibaculum</taxon>
    </lineage>
</organism>
<dbReference type="InterPro" id="IPR025657">
    <property type="entry name" value="RadC_JAB"/>
</dbReference>
<proteinExistence type="predicted"/>
<evidence type="ECO:0000256" key="2">
    <source>
        <dbReference type="ARBA" id="ARBA00022723"/>
    </source>
</evidence>
<evidence type="ECO:0000256" key="1">
    <source>
        <dbReference type="ARBA" id="ARBA00022670"/>
    </source>
</evidence>
<keyword evidence="5" id="KW-0482">Metalloprotease</keyword>
<dbReference type="Proteomes" id="UP000274593">
    <property type="component" value="Chromosome"/>
</dbReference>
<dbReference type="GO" id="GO:0008237">
    <property type="term" value="F:metallopeptidase activity"/>
    <property type="evidence" value="ECO:0007669"/>
    <property type="project" value="UniProtKB-KW"/>
</dbReference>
<evidence type="ECO:0000256" key="6">
    <source>
        <dbReference type="SAM" id="Coils"/>
    </source>
</evidence>
<dbReference type="GO" id="GO:0046872">
    <property type="term" value="F:metal ion binding"/>
    <property type="evidence" value="ECO:0007669"/>
    <property type="project" value="UniProtKB-KW"/>
</dbReference>
<keyword evidence="2" id="KW-0479">Metal-binding</keyword>
<evidence type="ECO:0000256" key="3">
    <source>
        <dbReference type="ARBA" id="ARBA00022801"/>
    </source>
</evidence>
<reference evidence="8 9" key="1">
    <citation type="submission" date="2018-09" db="EMBL/GenBank/DDBJ databases">
        <title>Insights into the microbiota of Asian seabass (Lates calcarifer) with tenacibaculosis symptoms and description of sp. nov. Tenacibaculum singaporense.</title>
        <authorList>
            <person name="Miyake S."/>
            <person name="Soh M."/>
            <person name="Azman M.N."/>
            <person name="Ngoh S.Y."/>
            <person name="Orban L."/>
        </authorList>
    </citation>
    <scope>NUCLEOTIDE SEQUENCE [LARGE SCALE GENOMIC DNA]</scope>
    <source>
        <strain evidence="8 9">DSM 106434</strain>
    </source>
</reference>
<sequence>MKVAEIKISYSSRNSNKFKIQNSADAYNLVAEKWNKDLIELQEEMKVILLNRANIVLGIFELSKGGTNSTVVDVKLLVSVALKCNAHSIIMCHNHPSGNLKASKADIEITNKVKKACSYFDMVLLDHLIVTKDEHLSFADEGLL</sequence>
<feature type="domain" description="MPN" evidence="7">
    <location>
        <begin position="19"/>
        <end position="144"/>
    </location>
</feature>
<dbReference type="KEGG" id="tsig:D6T69_15560"/>
<evidence type="ECO:0000256" key="4">
    <source>
        <dbReference type="ARBA" id="ARBA00022833"/>
    </source>
</evidence>
<evidence type="ECO:0000256" key="5">
    <source>
        <dbReference type="ARBA" id="ARBA00023049"/>
    </source>
</evidence>
<dbReference type="GO" id="GO:0006508">
    <property type="term" value="P:proteolysis"/>
    <property type="evidence" value="ECO:0007669"/>
    <property type="project" value="UniProtKB-KW"/>
</dbReference>
<evidence type="ECO:0000259" key="7">
    <source>
        <dbReference type="PROSITE" id="PS50249"/>
    </source>
</evidence>
<dbReference type="EMBL" id="CP032548">
    <property type="protein sequence ID" value="AZJ36877.1"/>
    <property type="molecule type" value="Genomic_DNA"/>
</dbReference>
<keyword evidence="1" id="KW-0645">Protease</keyword>
<dbReference type="InterPro" id="IPR037518">
    <property type="entry name" value="MPN"/>
</dbReference>
<protein>
    <submittedName>
        <fullName evidence="8">DNA repair protein</fullName>
    </submittedName>
</protein>
<dbReference type="InterPro" id="IPR001405">
    <property type="entry name" value="UPF0758"/>
</dbReference>
<evidence type="ECO:0000313" key="9">
    <source>
        <dbReference type="Proteomes" id="UP000274593"/>
    </source>
</evidence>
<dbReference type="InterPro" id="IPR020891">
    <property type="entry name" value="UPF0758_CS"/>
</dbReference>
<keyword evidence="3" id="KW-0378">Hydrolase</keyword>
<dbReference type="RefSeq" id="WP_125068970.1">
    <property type="nucleotide sequence ID" value="NZ_CP032548.1"/>
</dbReference>
<dbReference type="PANTHER" id="PTHR30471:SF3">
    <property type="entry name" value="UPF0758 PROTEIN YEES-RELATED"/>
    <property type="match status" value="1"/>
</dbReference>
<gene>
    <name evidence="8" type="ORF">D6T69_15560</name>
</gene>
<name>A0A3S8RAU1_9FLAO</name>
<dbReference type="PANTHER" id="PTHR30471">
    <property type="entry name" value="DNA REPAIR PROTEIN RADC"/>
    <property type="match status" value="1"/>
</dbReference>
<dbReference type="PROSITE" id="PS01302">
    <property type="entry name" value="UPF0758"/>
    <property type="match status" value="1"/>
</dbReference>
<dbReference type="Pfam" id="PF04002">
    <property type="entry name" value="RadC"/>
    <property type="match status" value="1"/>
</dbReference>
<accession>A0A3S8RAU1</accession>
<keyword evidence="6" id="KW-0175">Coiled coil</keyword>